<sequence length="141" mass="15973">MTNIGEILYATAPSTQRSREDGLAWTREAVDIAEEQLRHGKDLDKEGTKVCKECLGVAIDNWEKMVSRLAKEEKEKAAKVKAEAEGKGKSWWSGGWVEEKDVVGRWESEESVVRERRRRAGELLDQSRGPPPVSVRNFFTV</sequence>
<accession>A0A8H4QKJ8</accession>
<dbReference type="AlphaFoldDB" id="A0A8H4QKJ8"/>
<keyword evidence="2" id="KW-1185">Reference proteome</keyword>
<proteinExistence type="predicted"/>
<protein>
    <submittedName>
        <fullName evidence="1">Uncharacterized protein</fullName>
    </submittedName>
</protein>
<evidence type="ECO:0000313" key="2">
    <source>
        <dbReference type="Proteomes" id="UP000566819"/>
    </source>
</evidence>
<reference evidence="1 2" key="1">
    <citation type="submission" date="2020-03" db="EMBL/GenBank/DDBJ databases">
        <title>Draft Genome Sequence of Cudoniella acicularis.</title>
        <authorList>
            <person name="Buettner E."/>
            <person name="Kellner H."/>
        </authorList>
    </citation>
    <scope>NUCLEOTIDE SEQUENCE [LARGE SCALE GENOMIC DNA]</scope>
    <source>
        <strain evidence="1 2">DSM 108380</strain>
    </source>
</reference>
<dbReference type="Proteomes" id="UP000566819">
    <property type="component" value="Unassembled WGS sequence"/>
</dbReference>
<organism evidence="1 2">
    <name type="scientific">Cudoniella acicularis</name>
    <dbReference type="NCBI Taxonomy" id="354080"/>
    <lineage>
        <taxon>Eukaryota</taxon>
        <taxon>Fungi</taxon>
        <taxon>Dikarya</taxon>
        <taxon>Ascomycota</taxon>
        <taxon>Pezizomycotina</taxon>
        <taxon>Leotiomycetes</taxon>
        <taxon>Helotiales</taxon>
        <taxon>Tricladiaceae</taxon>
        <taxon>Cudoniella</taxon>
    </lineage>
</organism>
<dbReference type="EMBL" id="JAAMPI010002488">
    <property type="protein sequence ID" value="KAF4612815.1"/>
    <property type="molecule type" value="Genomic_DNA"/>
</dbReference>
<evidence type="ECO:0000313" key="1">
    <source>
        <dbReference type="EMBL" id="KAF4612815.1"/>
    </source>
</evidence>
<dbReference type="OrthoDB" id="5408102at2759"/>
<comment type="caution">
    <text evidence="1">The sequence shown here is derived from an EMBL/GenBank/DDBJ whole genome shotgun (WGS) entry which is preliminary data.</text>
</comment>
<name>A0A8H4QKJ8_9HELO</name>
<gene>
    <name evidence="1" type="ORF">G7Y89_g15560</name>
</gene>